<evidence type="ECO:0000256" key="1">
    <source>
        <dbReference type="SAM" id="MobiDB-lite"/>
    </source>
</evidence>
<feature type="compositionally biased region" description="Polar residues" evidence="1">
    <location>
        <begin position="19"/>
        <end position="30"/>
    </location>
</feature>
<dbReference type="EMBL" id="KZ825143">
    <property type="protein sequence ID" value="PYI18501.1"/>
    <property type="molecule type" value="Genomic_DNA"/>
</dbReference>
<name>A0A2V5H4S0_ASPV1</name>
<reference evidence="2 3" key="1">
    <citation type="submission" date="2018-02" db="EMBL/GenBank/DDBJ databases">
        <title>The genomes of Aspergillus section Nigri reveals drivers in fungal speciation.</title>
        <authorList>
            <consortium name="DOE Joint Genome Institute"/>
            <person name="Vesth T.C."/>
            <person name="Nybo J."/>
            <person name="Theobald S."/>
            <person name="Brandl J."/>
            <person name="Frisvad J.C."/>
            <person name="Nielsen K.F."/>
            <person name="Lyhne E.K."/>
            <person name="Kogle M.E."/>
            <person name="Kuo A."/>
            <person name="Riley R."/>
            <person name="Clum A."/>
            <person name="Nolan M."/>
            <person name="Lipzen A."/>
            <person name="Salamov A."/>
            <person name="Henrissat B."/>
            <person name="Wiebenga A."/>
            <person name="De vries R.P."/>
            <person name="Grigoriev I.V."/>
            <person name="Mortensen U.H."/>
            <person name="Andersen M.R."/>
            <person name="Baker S.E."/>
        </authorList>
    </citation>
    <scope>NUCLEOTIDE SEQUENCE [LARGE SCALE GENOMIC DNA]</scope>
    <source>
        <strain evidence="2 3">CBS 115571</strain>
    </source>
</reference>
<keyword evidence="3" id="KW-1185">Reference proteome</keyword>
<dbReference type="Proteomes" id="UP000249829">
    <property type="component" value="Unassembled WGS sequence"/>
</dbReference>
<feature type="compositionally biased region" description="Low complexity" evidence="1">
    <location>
        <begin position="110"/>
        <end position="119"/>
    </location>
</feature>
<organism evidence="2 3">
    <name type="scientific">Aspergillus violaceofuscus (strain CBS 115571)</name>
    <dbReference type="NCBI Taxonomy" id="1450538"/>
    <lineage>
        <taxon>Eukaryota</taxon>
        <taxon>Fungi</taxon>
        <taxon>Dikarya</taxon>
        <taxon>Ascomycota</taxon>
        <taxon>Pezizomycotina</taxon>
        <taxon>Eurotiomycetes</taxon>
        <taxon>Eurotiomycetidae</taxon>
        <taxon>Eurotiales</taxon>
        <taxon>Aspergillaceae</taxon>
        <taxon>Aspergillus</taxon>
    </lineage>
</organism>
<feature type="compositionally biased region" description="Polar residues" evidence="1">
    <location>
        <begin position="100"/>
        <end position="109"/>
    </location>
</feature>
<feature type="region of interest" description="Disordered" evidence="1">
    <location>
        <begin position="68"/>
        <end position="153"/>
    </location>
</feature>
<evidence type="ECO:0000313" key="2">
    <source>
        <dbReference type="EMBL" id="PYI18501.1"/>
    </source>
</evidence>
<accession>A0A2V5H4S0</accession>
<feature type="compositionally biased region" description="Basic and acidic residues" evidence="1">
    <location>
        <begin position="127"/>
        <end position="145"/>
    </location>
</feature>
<dbReference type="AlphaFoldDB" id="A0A2V5H4S0"/>
<protein>
    <submittedName>
        <fullName evidence="2">Uncharacterized protein</fullName>
    </submittedName>
</protein>
<proteinExistence type="predicted"/>
<gene>
    <name evidence="2" type="ORF">BO99DRAFT_163822</name>
</gene>
<sequence length="166" mass="18720">MIHDLPILPHEPHTPPSPQRASIPQQTTYTKPHENPQLPFNNTPIPLPNLLPHTPHTIYHTVYSRSIPNSPIPPHAPTIPPNSSSHTAPTHIHSSYHRIPQTSPFQNPLSQSPSRVSSSELTSPIVHEFRQDKRDQKGKGGAIEKRRGKNVRRSLIVSKKKFLMEK</sequence>
<evidence type="ECO:0000313" key="3">
    <source>
        <dbReference type="Proteomes" id="UP000249829"/>
    </source>
</evidence>
<feature type="compositionally biased region" description="Pro residues" evidence="1">
    <location>
        <begin position="70"/>
        <end position="80"/>
    </location>
</feature>
<feature type="compositionally biased region" description="Low complexity" evidence="1">
    <location>
        <begin position="41"/>
        <end position="52"/>
    </location>
</feature>
<feature type="region of interest" description="Disordered" evidence="1">
    <location>
        <begin position="1"/>
        <end position="52"/>
    </location>
</feature>